<sequence>MFKLSAMAVPDAVEQLRLQLVDPLPRPELTELLIEPDWSSTTPLRRCRWAERPTSLRT</sequence>
<evidence type="ECO:0000313" key="1">
    <source>
        <dbReference type="EMBL" id="WIX76664.1"/>
    </source>
</evidence>
<reference evidence="1 2" key="1">
    <citation type="submission" date="2023-06" db="EMBL/GenBank/DDBJ databases">
        <authorList>
            <person name="Oyuntsetseg B."/>
            <person name="Kim S.B."/>
        </authorList>
    </citation>
    <scope>NUCLEOTIDE SEQUENCE [LARGE SCALE GENOMIC DNA]</scope>
    <source>
        <strain evidence="1 2">2-15</strain>
    </source>
</reference>
<evidence type="ECO:0000313" key="2">
    <source>
        <dbReference type="Proteomes" id="UP001236014"/>
    </source>
</evidence>
<organism evidence="1 2">
    <name type="scientific">Amycolatopsis carbonis</name>
    <dbReference type="NCBI Taxonomy" id="715471"/>
    <lineage>
        <taxon>Bacteria</taxon>
        <taxon>Bacillati</taxon>
        <taxon>Actinomycetota</taxon>
        <taxon>Actinomycetes</taxon>
        <taxon>Pseudonocardiales</taxon>
        <taxon>Pseudonocardiaceae</taxon>
        <taxon>Amycolatopsis</taxon>
    </lineage>
</organism>
<gene>
    <name evidence="1" type="ORF">QRX50_35175</name>
</gene>
<protein>
    <submittedName>
        <fullName evidence="1">Uncharacterized protein</fullName>
    </submittedName>
</protein>
<accession>A0A9Y2IB52</accession>
<keyword evidence="2" id="KW-1185">Reference proteome</keyword>
<name>A0A9Y2IB52_9PSEU</name>
<dbReference type="EMBL" id="CP127294">
    <property type="protein sequence ID" value="WIX76664.1"/>
    <property type="molecule type" value="Genomic_DNA"/>
</dbReference>
<dbReference type="AlphaFoldDB" id="A0A9Y2IB52"/>
<dbReference type="Proteomes" id="UP001236014">
    <property type="component" value="Chromosome"/>
</dbReference>
<dbReference type="RefSeq" id="WP_285967412.1">
    <property type="nucleotide sequence ID" value="NZ_CP127294.1"/>
</dbReference>
<proteinExistence type="predicted"/>
<dbReference type="KEGG" id="acab:QRX50_35175"/>